<feature type="domain" description="VanZ-like" evidence="3">
    <location>
        <begin position="9"/>
        <end position="154"/>
    </location>
</feature>
<protein>
    <submittedName>
        <fullName evidence="4">VanZ like family protein</fullName>
    </submittedName>
</protein>
<evidence type="ECO:0000259" key="3">
    <source>
        <dbReference type="Pfam" id="PF04892"/>
    </source>
</evidence>
<evidence type="ECO:0000256" key="2">
    <source>
        <dbReference type="SAM" id="SignalP"/>
    </source>
</evidence>
<gene>
    <name evidence="4" type="ORF">SAMN04488134_10978</name>
</gene>
<feature type="chain" id="PRO_5039229537" evidence="2">
    <location>
        <begin position="23"/>
        <end position="163"/>
    </location>
</feature>
<dbReference type="InterPro" id="IPR006976">
    <property type="entry name" value="VanZ-like"/>
</dbReference>
<organism evidence="4 5">
    <name type="scientific">Amphibacillus marinus</name>
    <dbReference type="NCBI Taxonomy" id="872970"/>
    <lineage>
        <taxon>Bacteria</taxon>
        <taxon>Bacillati</taxon>
        <taxon>Bacillota</taxon>
        <taxon>Bacilli</taxon>
        <taxon>Bacillales</taxon>
        <taxon>Bacillaceae</taxon>
        <taxon>Amphibacillus</taxon>
    </lineage>
</organism>
<feature type="signal peptide" evidence="2">
    <location>
        <begin position="1"/>
        <end position="22"/>
    </location>
</feature>
<feature type="transmembrane region" description="Helical" evidence="1">
    <location>
        <begin position="77"/>
        <end position="94"/>
    </location>
</feature>
<feature type="transmembrane region" description="Helical" evidence="1">
    <location>
        <begin position="131"/>
        <end position="154"/>
    </location>
</feature>
<evidence type="ECO:0000313" key="4">
    <source>
        <dbReference type="EMBL" id="SEO58776.1"/>
    </source>
</evidence>
<keyword evidence="1" id="KW-0472">Membrane</keyword>
<reference evidence="4 5" key="1">
    <citation type="submission" date="2016-10" db="EMBL/GenBank/DDBJ databases">
        <authorList>
            <person name="de Groot N.N."/>
        </authorList>
    </citation>
    <scope>NUCLEOTIDE SEQUENCE [LARGE SCALE GENOMIC DNA]</scope>
    <source>
        <strain evidence="4 5">CGMCC 1.10434</strain>
    </source>
</reference>
<dbReference type="EMBL" id="FODJ01000009">
    <property type="protein sequence ID" value="SEO58776.1"/>
    <property type="molecule type" value="Genomic_DNA"/>
</dbReference>
<accession>A0A1H8QXJ2</accession>
<name>A0A1H8QXJ2_9BACI</name>
<keyword evidence="1" id="KW-1133">Transmembrane helix</keyword>
<dbReference type="PIRSF" id="PIRSF019083">
    <property type="entry name" value="UCP019083_VanZ"/>
    <property type="match status" value="1"/>
</dbReference>
<dbReference type="PANTHER" id="PTHR28008:SF1">
    <property type="entry name" value="DOMAIN PROTEIN, PUTATIVE (AFU_ORTHOLOGUE AFUA_3G10980)-RELATED"/>
    <property type="match status" value="1"/>
</dbReference>
<dbReference type="InterPro" id="IPR016747">
    <property type="entry name" value="Phosphotransbutyrylase"/>
</dbReference>
<feature type="transmembrane region" description="Helical" evidence="1">
    <location>
        <begin position="101"/>
        <end position="119"/>
    </location>
</feature>
<dbReference type="NCBIfam" id="NF037970">
    <property type="entry name" value="vanZ_1"/>
    <property type="match status" value="1"/>
</dbReference>
<dbReference type="Pfam" id="PF04892">
    <property type="entry name" value="VanZ"/>
    <property type="match status" value="1"/>
</dbReference>
<keyword evidence="2" id="KW-0732">Signal</keyword>
<proteinExistence type="predicted"/>
<sequence>MRKKIYWCAPISWMLFIFYSSAQPYQNQDVRPALDRYLNLQIIEPYVASVQFMYNQSEVSVAALGLNGFVEFFIRKGAHVFVFFMLTCLFYLALSKNAPATFGRNLSLSVLLTIGYAVLDEWHQSFTPNRTAFWGDVVIDGIGALIAMLVILFIHKLRQRKLN</sequence>
<dbReference type="RefSeq" id="WP_091498799.1">
    <property type="nucleotide sequence ID" value="NZ_FODJ01000009.1"/>
</dbReference>
<dbReference type="Proteomes" id="UP000199300">
    <property type="component" value="Unassembled WGS sequence"/>
</dbReference>
<dbReference type="AlphaFoldDB" id="A0A1H8QXJ2"/>
<dbReference type="OrthoDB" id="291892at2"/>
<keyword evidence="5" id="KW-1185">Reference proteome</keyword>
<evidence type="ECO:0000256" key="1">
    <source>
        <dbReference type="SAM" id="Phobius"/>
    </source>
</evidence>
<evidence type="ECO:0000313" key="5">
    <source>
        <dbReference type="Proteomes" id="UP000199300"/>
    </source>
</evidence>
<dbReference type="STRING" id="872970.SAMN04488134_10978"/>
<keyword evidence="1" id="KW-0812">Transmembrane</keyword>
<dbReference type="PANTHER" id="PTHR28008">
    <property type="entry name" value="DOMAIN PROTEIN, PUTATIVE (AFU_ORTHOLOGUE AFUA_3G10980)-RELATED"/>
    <property type="match status" value="1"/>
</dbReference>